<feature type="repeat" description="TPR" evidence="3">
    <location>
        <begin position="530"/>
        <end position="563"/>
    </location>
</feature>
<dbReference type="InterPro" id="IPR019734">
    <property type="entry name" value="TPR_rpt"/>
</dbReference>
<dbReference type="SUPFAM" id="SSF48452">
    <property type="entry name" value="TPR-like"/>
    <property type="match status" value="2"/>
</dbReference>
<feature type="chain" id="PRO_5047270490" evidence="5">
    <location>
        <begin position="23"/>
        <end position="624"/>
    </location>
</feature>
<organism evidence="6 7">
    <name type="scientific">Pyxidicoccus parkwayensis</name>
    <dbReference type="NCBI Taxonomy" id="2813578"/>
    <lineage>
        <taxon>Bacteria</taxon>
        <taxon>Pseudomonadati</taxon>
        <taxon>Myxococcota</taxon>
        <taxon>Myxococcia</taxon>
        <taxon>Myxococcales</taxon>
        <taxon>Cystobacterineae</taxon>
        <taxon>Myxococcaceae</taxon>
        <taxon>Pyxidicoccus</taxon>
    </lineage>
</organism>
<dbReference type="SMART" id="SM00028">
    <property type="entry name" value="TPR"/>
    <property type="match status" value="11"/>
</dbReference>
<protein>
    <submittedName>
        <fullName evidence="6">Tetratricopeptide repeat protein</fullName>
    </submittedName>
</protein>
<feature type="repeat" description="TPR" evidence="3">
    <location>
        <begin position="461"/>
        <end position="494"/>
    </location>
</feature>
<evidence type="ECO:0000256" key="2">
    <source>
        <dbReference type="ARBA" id="ARBA00022803"/>
    </source>
</evidence>
<proteinExistence type="predicted"/>
<dbReference type="RefSeq" id="WP_206726620.1">
    <property type="nucleotide sequence ID" value="NZ_CP071090.1"/>
</dbReference>
<dbReference type="PROSITE" id="PS50005">
    <property type="entry name" value="TPR"/>
    <property type="match status" value="5"/>
</dbReference>
<dbReference type="Pfam" id="PF14559">
    <property type="entry name" value="TPR_19"/>
    <property type="match status" value="4"/>
</dbReference>
<feature type="repeat" description="TPR" evidence="3">
    <location>
        <begin position="123"/>
        <end position="156"/>
    </location>
</feature>
<reference evidence="6 7" key="1">
    <citation type="submission" date="2021-02" db="EMBL/GenBank/DDBJ databases">
        <title>De Novo genome assembly of isolated myxobacteria.</title>
        <authorList>
            <person name="Stevens D.C."/>
        </authorList>
    </citation>
    <scope>NUCLEOTIDE SEQUENCE [LARGE SCALE GENOMIC DNA]</scope>
    <source>
        <strain evidence="7">SCPEA02</strain>
    </source>
</reference>
<dbReference type="EMBL" id="CP071090">
    <property type="protein sequence ID" value="QSQ25061.1"/>
    <property type="molecule type" value="Genomic_DNA"/>
</dbReference>
<gene>
    <name evidence="6" type="ORF">JY651_09070</name>
</gene>
<dbReference type="Proteomes" id="UP000662747">
    <property type="component" value="Chromosome"/>
</dbReference>
<keyword evidence="1" id="KW-0677">Repeat</keyword>
<feature type="repeat" description="TPR" evidence="3">
    <location>
        <begin position="89"/>
        <end position="122"/>
    </location>
</feature>
<accession>A0ABX7P3P9</accession>
<evidence type="ECO:0000256" key="3">
    <source>
        <dbReference type="PROSITE-ProRule" id="PRU00339"/>
    </source>
</evidence>
<evidence type="ECO:0000256" key="5">
    <source>
        <dbReference type="SAM" id="SignalP"/>
    </source>
</evidence>
<name>A0ABX7P3P9_9BACT</name>
<dbReference type="InterPro" id="IPR051012">
    <property type="entry name" value="CellSynth/LPSAsmb/PSIAsmb"/>
</dbReference>
<evidence type="ECO:0000313" key="7">
    <source>
        <dbReference type="Proteomes" id="UP000662747"/>
    </source>
</evidence>
<feature type="region of interest" description="Disordered" evidence="4">
    <location>
        <begin position="598"/>
        <end position="624"/>
    </location>
</feature>
<dbReference type="PANTHER" id="PTHR45586">
    <property type="entry name" value="TPR REPEAT-CONTAINING PROTEIN PA4667"/>
    <property type="match status" value="1"/>
</dbReference>
<feature type="repeat" description="TPR" evidence="3">
    <location>
        <begin position="225"/>
        <end position="258"/>
    </location>
</feature>
<dbReference type="Pfam" id="PF13374">
    <property type="entry name" value="TPR_10"/>
    <property type="match status" value="1"/>
</dbReference>
<keyword evidence="7" id="KW-1185">Reference proteome</keyword>
<keyword evidence="5" id="KW-0732">Signal</keyword>
<keyword evidence="2 3" id="KW-0802">TPR repeat</keyword>
<evidence type="ECO:0000256" key="1">
    <source>
        <dbReference type="ARBA" id="ARBA00022737"/>
    </source>
</evidence>
<feature type="signal peptide" evidence="5">
    <location>
        <begin position="1"/>
        <end position="22"/>
    </location>
</feature>
<dbReference type="InterPro" id="IPR011990">
    <property type="entry name" value="TPR-like_helical_dom_sf"/>
</dbReference>
<dbReference type="PANTHER" id="PTHR45586:SF16">
    <property type="entry name" value="DOMAIN PROTEIN, PUTATIVE-RELATED"/>
    <property type="match status" value="1"/>
</dbReference>
<dbReference type="Gene3D" id="1.25.40.10">
    <property type="entry name" value="Tetratricopeptide repeat domain"/>
    <property type="match status" value="2"/>
</dbReference>
<sequence length="624" mass="67477">MSPARVLASVLLGVLVAQGAVAAPAAKRPRVDREAMREAMDAAASDDEGFSSSASYANYLQSRLLHYAGDHKGAVDALRLALATDDGHPLLLTRLAEEYARLGDLDKAERELRKAVERSPAYYPAHVLMGRVLLEAGRFTRARMHLRRAVALKPREPEAYLVLTQLHLEAGAPDEAVKVVDALAVALPGEASGYRRLGLALAERGDNTRAERLLLEASRRDPGDVEVLSALAKLYDESGRPTEAEDALARALQRDPDSQEVLLAAGRAALKAGSVVRARAYFDRLLSLSTEPETVVRVAFSFLAAREPSAAAEVLEAARKAGADEPRLAYYAGLVKERMRRFQEAADAFGAVPETSEVFADARVRRARCLSLAGAHPRALALLKAALQEAPEDVEIRTQYARALERGGAPAKAEAVLKEGLAAGPSAALYDALAATLNRQGRGKEALALLGDVVAKSPRDEELLYVLGAAFERQGDMAGALARMREVLDVDPDHAAALNFLGYLLAQSGKDLDEAERRVRRALELHPDTGAFLDSLGWVYFRRGEYQRAVEALERASLLSPDEPVILEHLGDAYQRASRGEEAAGAWRRALDVLTLDPESAEPPGQRAVLERKLKALPTRSSGR</sequence>
<evidence type="ECO:0000256" key="4">
    <source>
        <dbReference type="SAM" id="MobiDB-lite"/>
    </source>
</evidence>
<dbReference type="Pfam" id="PF13432">
    <property type="entry name" value="TPR_16"/>
    <property type="match status" value="1"/>
</dbReference>
<evidence type="ECO:0000313" key="6">
    <source>
        <dbReference type="EMBL" id="QSQ25061.1"/>
    </source>
</evidence>